<proteinExistence type="predicted"/>
<keyword evidence="3" id="KW-1185">Reference proteome</keyword>
<dbReference type="RefSeq" id="WP_161338163.1">
    <property type="nucleotide sequence ID" value="NZ_JBHSDG010000001.1"/>
</dbReference>
<dbReference type="Proteomes" id="UP000445696">
    <property type="component" value="Unassembled WGS sequence"/>
</dbReference>
<evidence type="ECO:0008006" key="4">
    <source>
        <dbReference type="Google" id="ProtNLM"/>
    </source>
</evidence>
<evidence type="ECO:0000313" key="3">
    <source>
        <dbReference type="Proteomes" id="UP000445696"/>
    </source>
</evidence>
<gene>
    <name evidence="2" type="ORF">GQF03_05205</name>
</gene>
<evidence type="ECO:0000256" key="1">
    <source>
        <dbReference type="SAM" id="Phobius"/>
    </source>
</evidence>
<protein>
    <recommendedName>
        <fullName evidence="4">Dicarboxylate transport domain-containing protein</fullName>
    </recommendedName>
</protein>
<dbReference type="EMBL" id="WTVA01000002">
    <property type="protein sequence ID" value="MZR21720.1"/>
    <property type="molecule type" value="Genomic_DNA"/>
</dbReference>
<dbReference type="Pfam" id="PF11739">
    <property type="entry name" value="YdbH-like"/>
    <property type="match status" value="1"/>
</dbReference>
<comment type="caution">
    <text evidence="2">The sequence shown here is derived from an EMBL/GenBank/DDBJ whole genome shotgun (WGS) entry which is preliminary data.</text>
</comment>
<feature type="transmembrane region" description="Helical" evidence="1">
    <location>
        <begin position="12"/>
        <end position="31"/>
    </location>
</feature>
<dbReference type="OrthoDB" id="8446194at2"/>
<sequence>MASASKAKLYRRTVLIGLMCLFALAVVLYVMRVPLLEFAGKTGLSVAGFEDVTVTVKEVSTDQIQISELLLGDQISLQNVTLRYQPIALLKGEVAAIDIENLFVELSDPDGGAIGRLRQIAGDGTLEGDGNAGERTFPAISVRAGKIVVNNEKQSFEAAVSGAITSEMMLKGEGSLNGRVVTAGGPILIEKMVLSVDADIPARSGEFLLGGGRISHAVDTPDWAPLLLTGAGKLEGEHLTGRMIIKTTAGQSLMQFEGDYDIASNTGRAQLALEDLIFRKDGLQPSDISRYAKDVPPIDGRLNINAAADVDDASVTFRADISFDELTVGLSEGQMAAARVPIQVSGRYALEDNELNAEATLTETNIDLGFRGRSYALENLRSTATLSGFADSLQLVSLEGALRDRPKLPDFAPFFFTARGEMDAARAISFAGEVRDVTSKLEVNFDGTYKVDEGTGAISLQLPETRVGKDGISLTALSRHLKDIGEAFSGTVTAKAQIDRLADGALIASSVSAAAKDGGWTQGDIVASGLRVQLQGMQPGSSEPFAGQMNGQVDKLVINGQPVSIEAFATTFSGMLRNLSLPEDASLEIARLRIAPLRGAIFKETQTATGTATLKKDDILFSIRLASDYLGSFAHITGGHSLSGSKGEAAIQIDPLTFDKEGLQPGDLIAIEGDIMVDGRILPSAKLHWAPGGLNGSADIGVRNVTVKSSGGEISGLNGDIHIDEIFPLSIATAQEISAGRAVAGIPIKEPFVRFRVLTKNGAPVLFIDRLTAGIVGGAAFIEQAVIDTGAKINRVEVQLTHLDLEEVMALSNVEELVATGKVSGRIPLVFGGERLVVDGGLLAAEGPGILKMTSEAARRALGGGGDQAKLLLDILENFHYSELSIEVMKTEGGDDTVKLHAAGGNPDVENNRPVVLNINLSTSLDKIFNAVLDGYLLSEKALRATVGNR</sequence>
<accession>A0A845MEC1</accession>
<organism evidence="2 3">
    <name type="scientific">Sneathiella chungangensis</name>
    <dbReference type="NCBI Taxonomy" id="1418234"/>
    <lineage>
        <taxon>Bacteria</taxon>
        <taxon>Pseudomonadati</taxon>
        <taxon>Pseudomonadota</taxon>
        <taxon>Alphaproteobacteria</taxon>
        <taxon>Sneathiellales</taxon>
        <taxon>Sneathiellaceae</taxon>
        <taxon>Sneathiella</taxon>
    </lineage>
</organism>
<keyword evidence="1" id="KW-0472">Membrane</keyword>
<dbReference type="AlphaFoldDB" id="A0A845MEC1"/>
<name>A0A845MEC1_9PROT</name>
<keyword evidence="1" id="KW-1133">Transmembrane helix</keyword>
<reference evidence="2 3" key="1">
    <citation type="journal article" date="2014" name="Int. J. Syst. Evol. Microbiol.">
        <title>Sneathiella chungangensis sp. nov., isolated from a marine sand, and emended description of the genus Sneathiella.</title>
        <authorList>
            <person name="Siamphan C."/>
            <person name="Kim H."/>
            <person name="Lee J.S."/>
            <person name="Kim W."/>
        </authorList>
    </citation>
    <scope>NUCLEOTIDE SEQUENCE [LARGE SCALE GENOMIC DNA]</scope>
    <source>
        <strain evidence="2 3">KCTC 32476</strain>
    </source>
</reference>
<evidence type="ECO:0000313" key="2">
    <source>
        <dbReference type="EMBL" id="MZR21720.1"/>
    </source>
</evidence>
<dbReference type="InterPro" id="IPR021730">
    <property type="entry name" value="YdbH"/>
</dbReference>
<keyword evidence="1" id="KW-0812">Transmembrane</keyword>